<organism evidence="3">
    <name type="scientific">Laccaria bicolor (strain S238N-H82 / ATCC MYA-4686)</name>
    <name type="common">Bicoloured deceiver</name>
    <name type="synonym">Laccaria laccata var. bicolor</name>
    <dbReference type="NCBI Taxonomy" id="486041"/>
    <lineage>
        <taxon>Eukaryota</taxon>
        <taxon>Fungi</taxon>
        <taxon>Dikarya</taxon>
        <taxon>Basidiomycota</taxon>
        <taxon>Agaricomycotina</taxon>
        <taxon>Agaricomycetes</taxon>
        <taxon>Agaricomycetidae</taxon>
        <taxon>Agaricales</taxon>
        <taxon>Agaricineae</taxon>
        <taxon>Hydnangiaceae</taxon>
        <taxon>Laccaria</taxon>
    </lineage>
</organism>
<evidence type="ECO:0000313" key="3">
    <source>
        <dbReference type="Proteomes" id="UP000001194"/>
    </source>
</evidence>
<proteinExistence type="predicted"/>
<feature type="domain" description="Aminoglycoside phosphotransferase" evidence="1">
    <location>
        <begin position="10"/>
        <end position="153"/>
    </location>
</feature>
<dbReference type="PANTHER" id="PTHR21310:SF58">
    <property type="entry name" value="AMINOGLYCOSIDE PHOSPHOTRANSFERASE DOMAIN-CONTAINING PROTEIN"/>
    <property type="match status" value="1"/>
</dbReference>
<dbReference type="RefSeq" id="XP_001888484.1">
    <property type="nucleotide sequence ID" value="XM_001888449.1"/>
</dbReference>
<name>B0DWY0_LACBS</name>
<dbReference type="KEGG" id="lbc:LACBIDRAFT_240361"/>
<accession>B0DWY0</accession>
<dbReference type="PANTHER" id="PTHR21310">
    <property type="entry name" value="AMINOGLYCOSIDE PHOSPHOTRANSFERASE-RELATED-RELATED"/>
    <property type="match status" value="1"/>
</dbReference>
<sequence length="164" mass="19088">IPIPWILDVFTVDGEIYIVQENIAAPVLEDIWCTLSPEEQQSSMDQLKDCLDQLRTIEPPKPERVQSIDGSACSDFRIASEYGPFNNHDEFHKYFGHEFFHMFPEKYPLLQDVLSKVAGRRYRSVFSHGDMGPHNVLWKDRKIWVIDWEMAGWFPGGGRCSKRL</sequence>
<feature type="non-terminal residue" evidence="2">
    <location>
        <position position="1"/>
    </location>
</feature>
<dbReference type="STRING" id="486041.B0DWY0"/>
<dbReference type="SUPFAM" id="SSF56112">
    <property type="entry name" value="Protein kinase-like (PK-like)"/>
    <property type="match status" value="1"/>
</dbReference>
<dbReference type="OrthoDB" id="8300194at2759"/>
<dbReference type="EMBL" id="DS547145">
    <property type="protein sequence ID" value="EDR00890.1"/>
    <property type="molecule type" value="Genomic_DNA"/>
</dbReference>
<dbReference type="InterPro" id="IPR051678">
    <property type="entry name" value="AGP_Transferase"/>
</dbReference>
<reference evidence="2 3" key="1">
    <citation type="journal article" date="2008" name="Nature">
        <title>The genome of Laccaria bicolor provides insights into mycorrhizal symbiosis.</title>
        <authorList>
            <person name="Martin F."/>
            <person name="Aerts A."/>
            <person name="Ahren D."/>
            <person name="Brun A."/>
            <person name="Danchin E.G.J."/>
            <person name="Duchaussoy F."/>
            <person name="Gibon J."/>
            <person name="Kohler A."/>
            <person name="Lindquist E."/>
            <person name="Pereda V."/>
            <person name="Salamov A."/>
            <person name="Shapiro H.J."/>
            <person name="Wuyts J."/>
            <person name="Blaudez D."/>
            <person name="Buee M."/>
            <person name="Brokstein P."/>
            <person name="Canbaeck B."/>
            <person name="Cohen D."/>
            <person name="Courty P.E."/>
            <person name="Coutinho P.M."/>
            <person name="Delaruelle C."/>
            <person name="Detter J.C."/>
            <person name="Deveau A."/>
            <person name="DiFazio S."/>
            <person name="Duplessis S."/>
            <person name="Fraissinet-Tachet L."/>
            <person name="Lucic E."/>
            <person name="Frey-Klett P."/>
            <person name="Fourrey C."/>
            <person name="Feussner I."/>
            <person name="Gay G."/>
            <person name="Grimwood J."/>
            <person name="Hoegger P.J."/>
            <person name="Jain P."/>
            <person name="Kilaru S."/>
            <person name="Labbe J."/>
            <person name="Lin Y.C."/>
            <person name="Legue V."/>
            <person name="Le Tacon F."/>
            <person name="Marmeisse R."/>
            <person name="Melayah D."/>
            <person name="Montanini B."/>
            <person name="Muratet M."/>
            <person name="Nehls U."/>
            <person name="Niculita-Hirzel H."/>
            <person name="Oudot-Le Secq M.P."/>
            <person name="Peter M."/>
            <person name="Quesneville H."/>
            <person name="Rajashekar B."/>
            <person name="Reich M."/>
            <person name="Rouhier N."/>
            <person name="Schmutz J."/>
            <person name="Yin T."/>
            <person name="Chalot M."/>
            <person name="Henrissat B."/>
            <person name="Kuees U."/>
            <person name="Lucas S."/>
            <person name="Van de Peer Y."/>
            <person name="Podila G.K."/>
            <person name="Polle A."/>
            <person name="Pukkila P.J."/>
            <person name="Richardson P.M."/>
            <person name="Rouze P."/>
            <person name="Sanders I.R."/>
            <person name="Stajich J.E."/>
            <person name="Tunlid A."/>
            <person name="Tuskan G."/>
            <person name="Grigoriev I.V."/>
        </authorList>
    </citation>
    <scope>NUCLEOTIDE SEQUENCE [LARGE SCALE GENOMIC DNA]</scope>
    <source>
        <strain evidence="3">S238N-H82 / ATCC MYA-4686</strain>
    </source>
</reference>
<dbReference type="GeneID" id="6084167"/>
<dbReference type="AlphaFoldDB" id="B0DWY0"/>
<dbReference type="Proteomes" id="UP000001194">
    <property type="component" value="Unassembled WGS sequence"/>
</dbReference>
<protein>
    <submittedName>
        <fullName evidence="2">Predicted protein</fullName>
    </submittedName>
</protein>
<dbReference type="InParanoid" id="B0DWY0"/>
<dbReference type="InterPro" id="IPR002575">
    <property type="entry name" value="Aminoglycoside_PTrfase"/>
</dbReference>
<evidence type="ECO:0000313" key="2">
    <source>
        <dbReference type="EMBL" id="EDR00890.1"/>
    </source>
</evidence>
<keyword evidence="3" id="KW-1185">Reference proteome</keyword>
<dbReference type="Pfam" id="PF01636">
    <property type="entry name" value="APH"/>
    <property type="match status" value="1"/>
</dbReference>
<dbReference type="HOGENOM" id="CLU_021768_3_3_1"/>
<dbReference type="Gene3D" id="3.90.1200.10">
    <property type="match status" value="1"/>
</dbReference>
<evidence type="ECO:0000259" key="1">
    <source>
        <dbReference type="Pfam" id="PF01636"/>
    </source>
</evidence>
<gene>
    <name evidence="2" type="ORF">LACBIDRAFT_240361</name>
</gene>
<dbReference type="InterPro" id="IPR011009">
    <property type="entry name" value="Kinase-like_dom_sf"/>
</dbReference>